<name>A0A8J2ZLQ3_9RHOB</name>
<sequence length="74" mass="8354">MLPLIPEDEEIAIATADGANDTRRHHTAIIARGADEVTPIRWNVRACKKDCPEAWARNEILRATAHLGRALWKR</sequence>
<reference evidence="1" key="2">
    <citation type="submission" date="2020-09" db="EMBL/GenBank/DDBJ databases">
        <authorList>
            <person name="Sun Q."/>
            <person name="Zhou Y."/>
        </authorList>
    </citation>
    <scope>NUCLEOTIDE SEQUENCE</scope>
    <source>
        <strain evidence="1">CGMCC 1.15762</strain>
    </source>
</reference>
<keyword evidence="2" id="KW-1185">Reference proteome</keyword>
<dbReference type="AlphaFoldDB" id="A0A8J2ZLQ3"/>
<proteinExistence type="predicted"/>
<evidence type="ECO:0000313" key="1">
    <source>
        <dbReference type="EMBL" id="GGG78661.1"/>
    </source>
</evidence>
<comment type="caution">
    <text evidence="1">The sequence shown here is derived from an EMBL/GenBank/DDBJ whole genome shotgun (WGS) entry which is preliminary data.</text>
</comment>
<dbReference type="EMBL" id="BMJV01000006">
    <property type="protein sequence ID" value="GGG78661.1"/>
    <property type="molecule type" value="Genomic_DNA"/>
</dbReference>
<reference evidence="1" key="1">
    <citation type="journal article" date="2014" name="Int. J. Syst. Evol. Microbiol.">
        <title>Complete genome sequence of Corynebacterium casei LMG S-19264T (=DSM 44701T), isolated from a smear-ripened cheese.</title>
        <authorList>
            <consortium name="US DOE Joint Genome Institute (JGI-PGF)"/>
            <person name="Walter F."/>
            <person name="Albersmeier A."/>
            <person name="Kalinowski J."/>
            <person name="Ruckert C."/>
        </authorList>
    </citation>
    <scope>NUCLEOTIDE SEQUENCE</scope>
    <source>
        <strain evidence="1">CGMCC 1.15762</strain>
    </source>
</reference>
<protein>
    <recommendedName>
        <fullName evidence="3">Transposase DDE domain-containing protein</fullName>
    </recommendedName>
</protein>
<dbReference type="Proteomes" id="UP000617145">
    <property type="component" value="Unassembled WGS sequence"/>
</dbReference>
<organism evidence="1 2">
    <name type="scientific">Salipiger pallidus</name>
    <dbReference type="NCBI Taxonomy" id="1775170"/>
    <lineage>
        <taxon>Bacteria</taxon>
        <taxon>Pseudomonadati</taxon>
        <taxon>Pseudomonadota</taxon>
        <taxon>Alphaproteobacteria</taxon>
        <taxon>Rhodobacterales</taxon>
        <taxon>Roseobacteraceae</taxon>
        <taxon>Salipiger</taxon>
    </lineage>
</organism>
<gene>
    <name evidence="1" type="ORF">GCM10011415_29610</name>
</gene>
<evidence type="ECO:0000313" key="2">
    <source>
        <dbReference type="Proteomes" id="UP000617145"/>
    </source>
</evidence>
<evidence type="ECO:0008006" key="3">
    <source>
        <dbReference type="Google" id="ProtNLM"/>
    </source>
</evidence>
<accession>A0A8J2ZLQ3</accession>